<protein>
    <recommendedName>
        <fullName evidence="2">DUF1468 domain-containing protein</fullName>
    </recommendedName>
</protein>
<dbReference type="RefSeq" id="WP_077720608.1">
    <property type="nucleotide sequence ID" value="NZ_CP019699.1"/>
</dbReference>
<sequence>MLKPTDRKISLVLIAISIWYVYLSLRLPSYPYVPVDADVVPIGLGTLLLILSLILFFSSDRESEDKEQKRTVSKQQAGKLFGVFLFLLLYVALLERVGFIAVSTLFLFTCTRFLGYRRNIVNGIVSIVVPSVLYTLFRYGLGIHLPQGIAPF</sequence>
<keyword evidence="1" id="KW-0472">Membrane</keyword>
<dbReference type="Proteomes" id="UP000188603">
    <property type="component" value="Chromosome"/>
</dbReference>
<keyword evidence="1" id="KW-0812">Transmembrane</keyword>
<proteinExistence type="predicted"/>
<keyword evidence="1" id="KW-1133">Transmembrane helix</keyword>
<dbReference type="AlphaFoldDB" id="A0A1U9K9P2"/>
<evidence type="ECO:0000256" key="1">
    <source>
        <dbReference type="SAM" id="Phobius"/>
    </source>
</evidence>
<evidence type="ECO:0000313" key="4">
    <source>
        <dbReference type="Proteomes" id="UP000188603"/>
    </source>
</evidence>
<feature type="transmembrane region" description="Helical" evidence="1">
    <location>
        <begin position="39"/>
        <end position="59"/>
    </location>
</feature>
<accession>A0A1U9K9P2</accession>
<dbReference type="STRING" id="1471761.B0W44_14305"/>
<feature type="transmembrane region" description="Helical" evidence="1">
    <location>
        <begin position="80"/>
        <end position="108"/>
    </location>
</feature>
<feature type="domain" description="DUF1468" evidence="2">
    <location>
        <begin position="9"/>
        <end position="146"/>
    </location>
</feature>
<dbReference type="Pfam" id="PF07331">
    <property type="entry name" value="TctB"/>
    <property type="match status" value="1"/>
</dbReference>
<reference evidence="3 4" key="1">
    <citation type="journal article" date="2015" name="Int. J. Syst. Evol. Microbiol.">
        <title>Novibacillus thermophilus gen. nov., sp. nov., a Gram-staining-negative and moderately thermophilic member of the family Thermoactinomycetaceae.</title>
        <authorList>
            <person name="Yang G."/>
            <person name="Chen J."/>
            <person name="Zhou S."/>
        </authorList>
    </citation>
    <scope>NUCLEOTIDE SEQUENCE [LARGE SCALE GENOMIC DNA]</scope>
    <source>
        <strain evidence="3 4">SG-1</strain>
    </source>
</reference>
<dbReference type="OrthoDB" id="2426743at2"/>
<dbReference type="KEGG" id="ntr:B0W44_14305"/>
<evidence type="ECO:0000313" key="3">
    <source>
        <dbReference type="EMBL" id="AQS56744.1"/>
    </source>
</evidence>
<dbReference type="EMBL" id="CP019699">
    <property type="protein sequence ID" value="AQS56744.1"/>
    <property type="molecule type" value="Genomic_DNA"/>
</dbReference>
<dbReference type="InterPro" id="IPR009936">
    <property type="entry name" value="DUF1468"/>
</dbReference>
<feature type="transmembrane region" description="Helical" evidence="1">
    <location>
        <begin position="120"/>
        <end position="137"/>
    </location>
</feature>
<feature type="transmembrane region" description="Helical" evidence="1">
    <location>
        <begin position="9"/>
        <end position="27"/>
    </location>
</feature>
<gene>
    <name evidence="3" type="ORF">B0W44_14305</name>
</gene>
<name>A0A1U9K9P2_9BACL</name>
<keyword evidence="4" id="KW-1185">Reference proteome</keyword>
<evidence type="ECO:0000259" key="2">
    <source>
        <dbReference type="Pfam" id="PF07331"/>
    </source>
</evidence>
<organism evidence="3 4">
    <name type="scientific">Novibacillus thermophilus</name>
    <dbReference type="NCBI Taxonomy" id="1471761"/>
    <lineage>
        <taxon>Bacteria</taxon>
        <taxon>Bacillati</taxon>
        <taxon>Bacillota</taxon>
        <taxon>Bacilli</taxon>
        <taxon>Bacillales</taxon>
        <taxon>Thermoactinomycetaceae</taxon>
        <taxon>Novibacillus</taxon>
    </lineage>
</organism>